<feature type="region of interest" description="Disordered" evidence="1">
    <location>
        <begin position="386"/>
        <end position="408"/>
    </location>
</feature>
<proteinExistence type="predicted"/>
<comment type="caution">
    <text evidence="2">The sequence shown here is derived from an EMBL/GenBank/DDBJ whole genome shotgun (WGS) entry which is preliminary data.</text>
</comment>
<feature type="compositionally biased region" description="Low complexity" evidence="1">
    <location>
        <begin position="386"/>
        <end position="404"/>
    </location>
</feature>
<dbReference type="AlphaFoldDB" id="A0A8H4KHV1"/>
<evidence type="ECO:0000256" key="1">
    <source>
        <dbReference type="SAM" id="MobiDB-lite"/>
    </source>
</evidence>
<name>A0A8H4KHV1_9HYPO</name>
<dbReference type="Gene3D" id="3.30.559.10">
    <property type="entry name" value="Chloramphenicol acetyltransferase-like domain"/>
    <property type="match status" value="1"/>
</dbReference>
<reference evidence="2" key="1">
    <citation type="submission" date="2020-01" db="EMBL/GenBank/DDBJ databases">
        <title>Identification and distribution of gene clusters putatively required for synthesis of sphingolipid metabolism inhibitors in phylogenetically diverse species of the filamentous fungus Fusarium.</title>
        <authorList>
            <person name="Kim H.-S."/>
            <person name="Busman M."/>
            <person name="Brown D.W."/>
            <person name="Divon H."/>
            <person name="Uhlig S."/>
            <person name="Proctor R.H."/>
        </authorList>
    </citation>
    <scope>NUCLEOTIDE SEQUENCE</scope>
    <source>
        <strain evidence="2">NRRL 53441</strain>
    </source>
</reference>
<organism evidence="2 3">
    <name type="scientific">Fusarium austroafricanum</name>
    <dbReference type="NCBI Taxonomy" id="2364996"/>
    <lineage>
        <taxon>Eukaryota</taxon>
        <taxon>Fungi</taxon>
        <taxon>Dikarya</taxon>
        <taxon>Ascomycota</taxon>
        <taxon>Pezizomycotina</taxon>
        <taxon>Sordariomycetes</taxon>
        <taxon>Hypocreomycetidae</taxon>
        <taxon>Hypocreales</taxon>
        <taxon>Nectriaceae</taxon>
        <taxon>Fusarium</taxon>
        <taxon>Fusarium concolor species complex</taxon>
    </lineage>
</organism>
<dbReference type="EMBL" id="JAADJG010000280">
    <property type="protein sequence ID" value="KAF4449518.1"/>
    <property type="molecule type" value="Genomic_DNA"/>
</dbReference>
<evidence type="ECO:0000313" key="2">
    <source>
        <dbReference type="EMBL" id="KAF4449518.1"/>
    </source>
</evidence>
<keyword evidence="3" id="KW-1185">Reference proteome</keyword>
<gene>
    <name evidence="2" type="ORF">F53441_7223</name>
</gene>
<accession>A0A8H4KHV1</accession>
<evidence type="ECO:0000313" key="3">
    <source>
        <dbReference type="Proteomes" id="UP000605986"/>
    </source>
</evidence>
<protein>
    <submittedName>
        <fullName evidence="2">Putative lysr family regulatory protein</fullName>
    </submittedName>
</protein>
<dbReference type="OrthoDB" id="21502at2759"/>
<dbReference type="Proteomes" id="UP000605986">
    <property type="component" value="Unassembled WGS sequence"/>
</dbReference>
<sequence>MEKVGRANSHECQNPSIAIAVTLTDGMQGYGKLEIHVPETFSSERPSLGFHHDTFDISIEEHPLASKLTLPVSDEPFIQEKQPDIMKLGVPAGTPLCLNDYLESDHPQLTLHVVSFTDATLVSICGPHIAVDAMSLLGLGVAWSLALVGRESEIPPMLSAGEDPMGRAGQDPAFSKPHALEALQITGWRLYLFLVYYLFDLLWWRVMTSKTLFLPRQRIQRIYEQAKDSLSKTPNQFISEGDAIVAWLSITIASAYFPNGSNRPLTIGNAYDLRGRAPSIFPVRGDKGTYVQNAVFPCWTIISTESVYDRDDSTLGNIALAIRNAIQEQTTEDSIHAQARLTRESLELSGIPPVFGDPKSLILSFTNVSKAKVLETINFEPAIVHNSNNQSSASNKTTSKSTAQGHPVYYHNVGVSPDNLLGRNLSTIDKSSNGDYWIRGNYPPEVWKIIESMI</sequence>
<dbReference type="InterPro" id="IPR023213">
    <property type="entry name" value="CAT-like_dom_sf"/>
</dbReference>